<dbReference type="SUPFAM" id="SSF51556">
    <property type="entry name" value="Metallo-dependent hydrolases"/>
    <property type="match status" value="1"/>
</dbReference>
<dbReference type="AlphaFoldDB" id="A0A382ZP92"/>
<reference evidence="2" key="1">
    <citation type="submission" date="2018-05" db="EMBL/GenBank/DDBJ databases">
        <authorList>
            <person name="Lanie J.A."/>
            <person name="Ng W.-L."/>
            <person name="Kazmierczak K.M."/>
            <person name="Andrzejewski T.M."/>
            <person name="Davidsen T.M."/>
            <person name="Wayne K.J."/>
            <person name="Tettelin H."/>
            <person name="Glass J.I."/>
            <person name="Rusch D."/>
            <person name="Podicherti R."/>
            <person name="Tsui H.-C.T."/>
            <person name="Winkler M.E."/>
        </authorList>
    </citation>
    <scope>NUCLEOTIDE SEQUENCE</scope>
</reference>
<feature type="domain" description="Amidohydrolase-related" evidence="1">
    <location>
        <begin position="16"/>
        <end position="231"/>
    </location>
</feature>
<name>A0A382ZP92_9ZZZZ</name>
<protein>
    <recommendedName>
        <fullName evidence="1">Amidohydrolase-related domain-containing protein</fullName>
    </recommendedName>
</protein>
<accession>A0A382ZP92</accession>
<evidence type="ECO:0000313" key="2">
    <source>
        <dbReference type="EMBL" id="SVD97292.1"/>
    </source>
</evidence>
<dbReference type="Pfam" id="PF04909">
    <property type="entry name" value="Amidohydro_2"/>
    <property type="match status" value="1"/>
</dbReference>
<evidence type="ECO:0000259" key="1">
    <source>
        <dbReference type="Pfam" id="PF04909"/>
    </source>
</evidence>
<dbReference type="InterPro" id="IPR006680">
    <property type="entry name" value="Amidohydro-rel"/>
</dbReference>
<dbReference type="Gene3D" id="3.20.20.140">
    <property type="entry name" value="Metal-dependent hydrolases"/>
    <property type="match status" value="1"/>
</dbReference>
<feature type="non-terminal residue" evidence="2">
    <location>
        <position position="256"/>
    </location>
</feature>
<organism evidence="2">
    <name type="scientific">marine metagenome</name>
    <dbReference type="NCBI Taxonomy" id="408172"/>
    <lineage>
        <taxon>unclassified sequences</taxon>
        <taxon>metagenomes</taxon>
        <taxon>ecological metagenomes</taxon>
    </lineage>
</organism>
<proteinExistence type="predicted"/>
<sequence>LREHPDCRGLMLIRPEDDPAQVEATILENRFSGFKVYHVFASREDTFNAKQGEFLPEWVWGLAHRHGLWITMHMVRPKALSDPCNLEYIREHCRQYPNAHLVLAHAARGFNAAHTVDAIDGLRGVANVFFDTSAICEPAAFEAIIRATGTTRLMYGSDFPVSELRGKTLSVGDGFMWLYGHSVDWDAWPHGRPVPVGIESLLALQQASRTMALNDRDLERIFGDNARQLLGMDGAMAPGSLVQDQYRAAKKIIPGG</sequence>
<dbReference type="InterPro" id="IPR032466">
    <property type="entry name" value="Metal_Hydrolase"/>
</dbReference>
<feature type="non-terminal residue" evidence="2">
    <location>
        <position position="1"/>
    </location>
</feature>
<dbReference type="EMBL" id="UINC01185537">
    <property type="protein sequence ID" value="SVD97292.1"/>
    <property type="molecule type" value="Genomic_DNA"/>
</dbReference>
<gene>
    <name evidence="2" type="ORF">METZ01_LOCUS450146</name>
</gene>
<dbReference type="GO" id="GO:0016787">
    <property type="term" value="F:hydrolase activity"/>
    <property type="evidence" value="ECO:0007669"/>
    <property type="project" value="InterPro"/>
</dbReference>